<evidence type="ECO:0008006" key="3">
    <source>
        <dbReference type="Google" id="ProtNLM"/>
    </source>
</evidence>
<dbReference type="Proteomes" id="UP000694389">
    <property type="component" value="Unassembled WGS sequence"/>
</dbReference>
<dbReference type="PANTHER" id="PTHR14241">
    <property type="entry name" value="INTERFERON-INDUCED PROTEIN 44"/>
    <property type="match status" value="1"/>
</dbReference>
<keyword evidence="2" id="KW-1185">Reference proteome</keyword>
<dbReference type="SUPFAM" id="SSF52540">
    <property type="entry name" value="P-loop containing nucleoside triphosphate hydrolases"/>
    <property type="match status" value="1"/>
</dbReference>
<organism evidence="1 2">
    <name type="scientific">Dicentrarchus labrax</name>
    <name type="common">European seabass</name>
    <name type="synonym">Morone labrax</name>
    <dbReference type="NCBI Taxonomy" id="13489"/>
    <lineage>
        <taxon>Eukaryota</taxon>
        <taxon>Metazoa</taxon>
        <taxon>Chordata</taxon>
        <taxon>Craniata</taxon>
        <taxon>Vertebrata</taxon>
        <taxon>Euteleostomi</taxon>
        <taxon>Actinopterygii</taxon>
        <taxon>Neopterygii</taxon>
        <taxon>Teleostei</taxon>
        <taxon>Neoteleostei</taxon>
        <taxon>Acanthomorphata</taxon>
        <taxon>Eupercaria</taxon>
        <taxon>Moronidae</taxon>
        <taxon>Dicentrarchus</taxon>
    </lineage>
</organism>
<name>A0A8C4DHG4_DICLA</name>
<accession>A0A8C4DHG4</accession>
<protein>
    <recommendedName>
        <fullName evidence="3">Interferon-induced protein 44-like</fullName>
    </recommendedName>
</protein>
<reference evidence="1" key="1">
    <citation type="submission" date="2025-08" db="UniProtKB">
        <authorList>
            <consortium name="Ensembl"/>
        </authorList>
    </citation>
    <scope>IDENTIFICATION</scope>
</reference>
<dbReference type="AlphaFoldDB" id="A0A8C4DHG4"/>
<sequence>MGVSMCYLISYIIKTKTSASWTGWFWKVQFHQLCLLQGRITGRALVDATSQDSFTTEYKTYKIQKGQPGTFYSFEFTDIMGLEKDTNKGVGVEDIKLAMRGNIKDGYKFNPLSTISKDDSSYNDKPTLNDKVHVLVCVVPASTVDLLSDETVKKMREVRLAARDMGIPQLTILTKIDEACPEVKKDLRNVYKSKSLKEKMEKFSVSLGIPLTCIFPVKNYHSEITTDDDIDTLLLRQMIDFGEDFVNDL</sequence>
<dbReference type="PANTHER" id="PTHR14241:SF1">
    <property type="entry name" value="INTERFERON-INDUCED PROTEIN 44-RELATED"/>
    <property type="match status" value="1"/>
</dbReference>
<dbReference type="InterPro" id="IPR027417">
    <property type="entry name" value="P-loop_NTPase"/>
</dbReference>
<dbReference type="Gene3D" id="3.40.50.300">
    <property type="entry name" value="P-loop containing nucleotide triphosphate hydrolases"/>
    <property type="match status" value="1"/>
</dbReference>
<gene>
    <name evidence="1" type="primary">LOC127354604</name>
</gene>
<dbReference type="GO" id="GO:0006955">
    <property type="term" value="P:immune response"/>
    <property type="evidence" value="ECO:0007669"/>
    <property type="project" value="TreeGrafter"/>
</dbReference>
<proteinExistence type="predicted"/>
<dbReference type="GeneTree" id="ENSGT00940000160560"/>
<dbReference type="Ensembl" id="ENSDLAT00005004592.2">
    <property type="protein sequence ID" value="ENSDLAP00005004444.2"/>
    <property type="gene ID" value="ENSDLAG00005001989.2"/>
</dbReference>
<reference evidence="1" key="2">
    <citation type="submission" date="2025-09" db="UniProtKB">
        <authorList>
            <consortium name="Ensembl"/>
        </authorList>
    </citation>
    <scope>IDENTIFICATION</scope>
</reference>
<evidence type="ECO:0000313" key="2">
    <source>
        <dbReference type="Proteomes" id="UP000694389"/>
    </source>
</evidence>
<evidence type="ECO:0000313" key="1">
    <source>
        <dbReference type="Ensembl" id="ENSDLAP00005004444.2"/>
    </source>
</evidence>